<proteinExistence type="predicted"/>
<reference evidence="2" key="1">
    <citation type="journal article" date="2019" name="Sci. Rep.">
        <title>Draft genome of Tanacetum cinerariifolium, the natural source of mosquito coil.</title>
        <authorList>
            <person name="Yamashiro T."/>
            <person name="Shiraishi A."/>
            <person name="Satake H."/>
            <person name="Nakayama K."/>
        </authorList>
    </citation>
    <scope>NUCLEOTIDE SEQUENCE</scope>
</reference>
<feature type="region of interest" description="Disordered" evidence="1">
    <location>
        <begin position="152"/>
        <end position="172"/>
    </location>
</feature>
<comment type="caution">
    <text evidence="2">The sequence shown here is derived from an EMBL/GenBank/DDBJ whole genome shotgun (WGS) entry which is preliminary data.</text>
</comment>
<dbReference type="AlphaFoldDB" id="A0A699HA06"/>
<gene>
    <name evidence="2" type="ORF">Tci_336881</name>
</gene>
<organism evidence="2">
    <name type="scientific">Tanacetum cinerariifolium</name>
    <name type="common">Dalmatian daisy</name>
    <name type="synonym">Chrysanthemum cinerariifolium</name>
    <dbReference type="NCBI Taxonomy" id="118510"/>
    <lineage>
        <taxon>Eukaryota</taxon>
        <taxon>Viridiplantae</taxon>
        <taxon>Streptophyta</taxon>
        <taxon>Embryophyta</taxon>
        <taxon>Tracheophyta</taxon>
        <taxon>Spermatophyta</taxon>
        <taxon>Magnoliopsida</taxon>
        <taxon>eudicotyledons</taxon>
        <taxon>Gunneridae</taxon>
        <taxon>Pentapetalae</taxon>
        <taxon>asterids</taxon>
        <taxon>campanulids</taxon>
        <taxon>Asterales</taxon>
        <taxon>Asteraceae</taxon>
        <taxon>Asteroideae</taxon>
        <taxon>Anthemideae</taxon>
        <taxon>Anthemidinae</taxon>
        <taxon>Tanacetum</taxon>
    </lineage>
</organism>
<protein>
    <submittedName>
        <fullName evidence="2">Uncharacterized protein</fullName>
    </submittedName>
</protein>
<name>A0A699HA06_TANCI</name>
<feature type="region of interest" description="Disordered" evidence="1">
    <location>
        <begin position="1"/>
        <end position="20"/>
    </location>
</feature>
<sequence length="172" mass="18902">MANKTVGIGAGPVHSRNKVNHQNQFVPQAVLLRTGKVTIPPARPQPIPTGKPKVFAPVPAGRQNRPFLVPTDRGYSPSVVLGNHIEKVYTGYPRTIVDLRHLHIDDNVADLLTKAFDGPRVFNSSMLYLLRVEMVMNSPWIMPILGTKELASPEQTTPGDVMIPPKDSLAKE</sequence>
<dbReference type="EMBL" id="BKCJ010121186">
    <property type="protein sequence ID" value="GEX64906.1"/>
    <property type="molecule type" value="Genomic_DNA"/>
</dbReference>
<accession>A0A699HA06</accession>
<evidence type="ECO:0000256" key="1">
    <source>
        <dbReference type="SAM" id="MobiDB-lite"/>
    </source>
</evidence>
<evidence type="ECO:0000313" key="2">
    <source>
        <dbReference type="EMBL" id="GEX64906.1"/>
    </source>
</evidence>